<comment type="caution">
    <text evidence="1">The sequence shown here is derived from an EMBL/GenBank/DDBJ whole genome shotgun (WGS) entry which is preliminary data.</text>
</comment>
<reference evidence="1 2" key="1">
    <citation type="journal article" date="2016" name="Front. Microbiol.">
        <title>Single-Cell (Meta-)Genomics of a Dimorphic Candidatus Thiomargarita nelsonii Reveals Genomic Plasticity.</title>
        <authorList>
            <person name="Flood B.E."/>
            <person name="Fliss P."/>
            <person name="Jones D.S."/>
            <person name="Dick G.J."/>
            <person name="Jain S."/>
            <person name="Kaster A.K."/>
            <person name="Winkel M."/>
            <person name="Mussmann M."/>
            <person name="Bailey J."/>
        </authorList>
    </citation>
    <scope>NUCLEOTIDE SEQUENCE [LARGE SCALE GENOMIC DNA]</scope>
    <source>
        <strain evidence="1">Hydrate Ridge</strain>
    </source>
</reference>
<organism evidence="1 2">
    <name type="scientific">Candidatus Thiomargarita nelsonii</name>
    <dbReference type="NCBI Taxonomy" id="1003181"/>
    <lineage>
        <taxon>Bacteria</taxon>
        <taxon>Pseudomonadati</taxon>
        <taxon>Pseudomonadota</taxon>
        <taxon>Gammaproteobacteria</taxon>
        <taxon>Thiotrichales</taxon>
        <taxon>Thiotrichaceae</taxon>
        <taxon>Thiomargarita</taxon>
    </lineage>
</organism>
<proteinExistence type="predicted"/>
<gene>
    <name evidence="1" type="ORF">PN36_25775</name>
</gene>
<name>A0A0A6P630_9GAMM</name>
<protein>
    <submittedName>
        <fullName evidence="1">Uncharacterized protein</fullName>
    </submittedName>
</protein>
<dbReference type="Proteomes" id="UP000030428">
    <property type="component" value="Unassembled WGS sequence"/>
</dbReference>
<evidence type="ECO:0000313" key="1">
    <source>
        <dbReference type="EMBL" id="KHD05882.1"/>
    </source>
</evidence>
<keyword evidence="2" id="KW-1185">Reference proteome</keyword>
<evidence type="ECO:0000313" key="2">
    <source>
        <dbReference type="Proteomes" id="UP000030428"/>
    </source>
</evidence>
<dbReference type="AlphaFoldDB" id="A0A0A6P630"/>
<sequence>MWLSESPEQKRFWELNELLAAEKDHFSTGVFDILNEHIKFDKGEVSCNLLKKKDDFSYTRLLVNSFDYKENNPKSLHQDYAQIQICGFYPFQPRFLNGENRKALDRDSLYGEIDITLYKNVFDYLKTYRHCRTLAIAAPISSTDLYIALYLYRSDWNARFTEREARELEKIFPHVFGLFVGKWLPTEPKRFLTAWDKFQEIKSDGCRIFLCHILQLAQKEQYPSNQSLVNEYKNYNSSKTLDTWVAHIADNILELGSKKNKKIHILKYFEPLTNTIVLDEQLKPRNVKTAIDIR</sequence>
<accession>A0A0A6P630</accession>
<dbReference type="EMBL" id="JSZA02000145">
    <property type="protein sequence ID" value="KHD05882.1"/>
    <property type="molecule type" value="Genomic_DNA"/>
</dbReference>